<evidence type="ECO:0000313" key="1">
    <source>
        <dbReference type="EMBL" id="WVK89959.1"/>
    </source>
</evidence>
<protein>
    <submittedName>
        <fullName evidence="1">Uncharacterized protein</fullName>
    </submittedName>
</protein>
<evidence type="ECO:0000313" key="2">
    <source>
        <dbReference type="Proteomes" id="UP001432380"/>
    </source>
</evidence>
<accession>A0AAX4JHV5</accession>
<organism evidence="1 2">
    <name type="scientific">Burkholderia phage vB_BpP_HN02</name>
    <dbReference type="NCBI Taxonomy" id="3116925"/>
    <lineage>
        <taxon>Viruses</taxon>
        <taxon>Duplodnaviria</taxon>
        <taxon>Heunggongvirae</taxon>
        <taxon>Uroviricota</taxon>
        <taxon>Caudoviricetes</taxon>
        <taxon>Schitoviridae</taxon>
    </lineage>
</organism>
<reference evidence="1" key="1">
    <citation type="submission" date="2024-01" db="EMBL/GenBank/DDBJ databases">
        <authorList>
            <person name="Zhu Q."/>
        </authorList>
    </citation>
    <scope>NUCLEOTIDE SEQUENCE</scope>
</reference>
<proteinExistence type="predicted"/>
<sequence length="51" mass="5820">MLQVLLILKLLFGCEAKTLSIQSVRWFASRATQDKEGRSPHVTEINQLEYG</sequence>
<name>A0AAX4JHV5_9CAUD</name>
<dbReference type="EMBL" id="PP079243">
    <property type="protein sequence ID" value="WVK89959.1"/>
    <property type="molecule type" value="Genomic_DNA"/>
</dbReference>
<dbReference type="Proteomes" id="UP001432380">
    <property type="component" value="Segment"/>
</dbReference>